<dbReference type="Proteomes" id="UP000680679">
    <property type="component" value="Plasmid pAt1"/>
</dbReference>
<evidence type="ECO:0008006" key="4">
    <source>
        <dbReference type="Google" id="ProtNLM"/>
    </source>
</evidence>
<dbReference type="RefSeq" id="WP_213381986.1">
    <property type="nucleotide sequence ID" value="NZ_AP024564.1"/>
</dbReference>
<organism evidence="2 3">
    <name type="scientific">Allochromatium tepidum</name>
    <dbReference type="NCBI Taxonomy" id="553982"/>
    <lineage>
        <taxon>Bacteria</taxon>
        <taxon>Pseudomonadati</taxon>
        <taxon>Pseudomonadota</taxon>
        <taxon>Gammaproteobacteria</taxon>
        <taxon>Chromatiales</taxon>
        <taxon>Chromatiaceae</taxon>
        <taxon>Allochromatium</taxon>
    </lineage>
</organism>
<keyword evidence="1" id="KW-1133">Transmembrane helix</keyword>
<protein>
    <recommendedName>
        <fullName evidence="4">DUF2489 domain-containing protein</fullName>
    </recommendedName>
</protein>
<keyword evidence="3" id="KW-1185">Reference proteome</keyword>
<feature type="transmembrane region" description="Helical" evidence="1">
    <location>
        <begin position="6"/>
        <end position="21"/>
    </location>
</feature>
<dbReference type="EMBL" id="AP024564">
    <property type="protein sequence ID" value="BCU08458.1"/>
    <property type="molecule type" value="Genomic_DNA"/>
</dbReference>
<keyword evidence="1" id="KW-0472">Membrane</keyword>
<name>A0ABM7QQK0_9GAMM</name>
<keyword evidence="1" id="KW-0812">Transmembrane</keyword>
<reference evidence="2 3" key="1">
    <citation type="submission" date="2021-04" db="EMBL/GenBank/DDBJ databases">
        <title>Complete genome sequencing of Allochromatium tepidum strain NZ.</title>
        <authorList>
            <person name="Tsukatani Y."/>
            <person name="Mori H."/>
        </authorList>
    </citation>
    <scope>NUCLEOTIDE SEQUENCE [LARGE SCALE GENOMIC DNA]</scope>
    <source>
        <strain evidence="2 3">NZ</strain>
        <plasmid evidence="2 3">pAt1</plasmid>
    </source>
</reference>
<gene>
    <name evidence="2" type="ORF">Atep_31350</name>
</gene>
<accession>A0ABM7QQK0</accession>
<sequence length="142" mass="16725">MEIFIGFLIIGTLFGHFLVFLQRHRARKRAQAEYKIRLAQQYEQLRDYMMDPDLLRGHDLVASIWLDMIRHQPPDPEIEGLVLAAATAIEHHEGRHSEGRPIQRGWMTEQDYQEYFHFLDQAGSFQERYAAIFRTKAAPADR</sequence>
<proteinExistence type="predicted"/>
<evidence type="ECO:0000256" key="1">
    <source>
        <dbReference type="SAM" id="Phobius"/>
    </source>
</evidence>
<keyword evidence="2" id="KW-0614">Plasmid</keyword>
<evidence type="ECO:0000313" key="2">
    <source>
        <dbReference type="EMBL" id="BCU08458.1"/>
    </source>
</evidence>
<evidence type="ECO:0000313" key="3">
    <source>
        <dbReference type="Proteomes" id="UP000680679"/>
    </source>
</evidence>
<geneLocation type="plasmid" evidence="2 3">
    <name>pAt1</name>
</geneLocation>